<gene>
    <name evidence="1" type="ORF">GMARGA_LOCUS26718</name>
</gene>
<reference evidence="1 2" key="1">
    <citation type="submission" date="2021-06" db="EMBL/GenBank/DDBJ databases">
        <authorList>
            <person name="Kallberg Y."/>
            <person name="Tangrot J."/>
            <person name="Rosling A."/>
        </authorList>
    </citation>
    <scope>NUCLEOTIDE SEQUENCE [LARGE SCALE GENOMIC DNA]</scope>
    <source>
        <strain evidence="1 2">120-4 pot B 10/14</strain>
    </source>
</reference>
<feature type="non-terminal residue" evidence="1">
    <location>
        <position position="1"/>
    </location>
</feature>
<sequence length="238" mass="27534">VEMDDDLEDKVVELIQMKKREDESVELYIYHFDTYAGQVRYAIDKEDLICWFISGLNEPCCSKVILLSLTSFDAAKTIAEIIEKHLLEAENKEKIVGIMNDDKEMSETNNKDMPVAYCDEILQQDTKSLDIDEISHEAEIVEYEIEIMSELEKVKMDEVKNLRDGLLDWLTIIGNGYLEKYNDEDMLVIKNKLQIGDNEHYANMGMFTMNNLGSHETDNHGWSYSCVYCSLIQEGQLD</sequence>
<protein>
    <submittedName>
        <fullName evidence="1">12011_t:CDS:1</fullName>
    </submittedName>
</protein>
<keyword evidence="2" id="KW-1185">Reference proteome</keyword>
<proteinExistence type="predicted"/>
<dbReference type="Proteomes" id="UP000789901">
    <property type="component" value="Unassembled WGS sequence"/>
</dbReference>
<name>A0ABN7W510_GIGMA</name>
<evidence type="ECO:0000313" key="2">
    <source>
        <dbReference type="Proteomes" id="UP000789901"/>
    </source>
</evidence>
<comment type="caution">
    <text evidence="1">The sequence shown here is derived from an EMBL/GenBank/DDBJ whole genome shotgun (WGS) entry which is preliminary data.</text>
</comment>
<organism evidence="1 2">
    <name type="scientific">Gigaspora margarita</name>
    <dbReference type="NCBI Taxonomy" id="4874"/>
    <lineage>
        <taxon>Eukaryota</taxon>
        <taxon>Fungi</taxon>
        <taxon>Fungi incertae sedis</taxon>
        <taxon>Mucoromycota</taxon>
        <taxon>Glomeromycotina</taxon>
        <taxon>Glomeromycetes</taxon>
        <taxon>Diversisporales</taxon>
        <taxon>Gigasporaceae</taxon>
        <taxon>Gigaspora</taxon>
    </lineage>
</organism>
<accession>A0ABN7W510</accession>
<dbReference type="EMBL" id="CAJVQB010031599">
    <property type="protein sequence ID" value="CAG8817115.1"/>
    <property type="molecule type" value="Genomic_DNA"/>
</dbReference>
<evidence type="ECO:0000313" key="1">
    <source>
        <dbReference type="EMBL" id="CAG8817115.1"/>
    </source>
</evidence>